<dbReference type="Gene3D" id="3.30.9.10">
    <property type="entry name" value="D-Amino Acid Oxidase, subunit A, domain 2"/>
    <property type="match status" value="1"/>
</dbReference>
<protein>
    <recommendedName>
        <fullName evidence="5">FAD dependent oxidoreductase domain-containing protein</fullName>
    </recommendedName>
</protein>
<dbReference type="InterPro" id="IPR036188">
    <property type="entry name" value="FAD/NAD-bd_sf"/>
</dbReference>
<evidence type="ECO:0000313" key="7">
    <source>
        <dbReference type="Proteomes" id="UP000070620"/>
    </source>
</evidence>
<gene>
    <name evidence="6" type="ORF">AWW66_08305</name>
</gene>
<dbReference type="Gene3D" id="3.50.50.60">
    <property type="entry name" value="FAD/NAD(P)-binding domain"/>
    <property type="match status" value="1"/>
</dbReference>
<evidence type="ECO:0000313" key="6">
    <source>
        <dbReference type="EMBL" id="KXK62436.1"/>
    </source>
</evidence>
<reference evidence="6 7" key="1">
    <citation type="submission" date="2016-01" db="EMBL/GenBank/DDBJ databases">
        <title>Whole genome sequence and analysis of Micromonospora rosaria DSM 803, which can produce antibacterial substance rosamicin.</title>
        <authorList>
            <person name="Yang H."/>
            <person name="He X."/>
            <person name="Zhu D."/>
        </authorList>
    </citation>
    <scope>NUCLEOTIDE SEQUENCE [LARGE SCALE GENOMIC DNA]</scope>
    <source>
        <strain evidence="6 7">DSM 803</strain>
    </source>
</reference>
<keyword evidence="2" id="KW-0285">Flavoprotein</keyword>
<dbReference type="AlphaFoldDB" id="A0A136PW97"/>
<dbReference type="GO" id="GO:0050660">
    <property type="term" value="F:flavin adenine dinucleotide binding"/>
    <property type="evidence" value="ECO:0007669"/>
    <property type="project" value="InterPro"/>
</dbReference>
<dbReference type="RefSeq" id="WP_067362173.1">
    <property type="nucleotide sequence ID" value="NZ_JBIUBN010000032.1"/>
</dbReference>
<evidence type="ECO:0000256" key="4">
    <source>
        <dbReference type="ARBA" id="ARBA00023002"/>
    </source>
</evidence>
<dbReference type="SUPFAM" id="SSF51905">
    <property type="entry name" value="FAD/NAD(P)-binding domain"/>
    <property type="match status" value="1"/>
</dbReference>
<dbReference type="InterPro" id="IPR006076">
    <property type="entry name" value="FAD-dep_OxRdtase"/>
</dbReference>
<evidence type="ECO:0000256" key="2">
    <source>
        <dbReference type="ARBA" id="ARBA00022630"/>
    </source>
</evidence>
<name>A0A136PW97_9ACTN</name>
<sequence length="381" mass="40504">MHITVVGGGVIGLLTAVESVLAGHRVTVVEQAALPNAAAASADRHRIIRALHLGDGGATTAAARAHRRWIELEKTLYTRFYDRVGALSVLPEDQIVPAVSLLGYAGVWSRVLRGADLAERYPMLSFAPDATAVLEREAGVLLADRVLRGCLGWLRWQPTVGFVTHQPVRAIDPAAKAVNLADGTVLTGDAVLVAAGAWSRDLLPPSVANRLTLYRQSMLYCDVDDERAWSTLAAMPSLGGPQRRWLVPPVAGTPLKLSAHSACRPVSAIDDHDTDAAWREHLLDAFAPLIPALRGDWVTAARDCYYLADDVSGGALAARLGDQVVAYAACGGTSFKFAPLIAEALVRCADGSLAEMPAVPTVTVVDADRPIDVVPPEGDRQ</sequence>
<comment type="caution">
    <text evidence="6">The sequence shown here is derived from an EMBL/GenBank/DDBJ whole genome shotgun (WGS) entry which is preliminary data.</text>
</comment>
<dbReference type="EMBL" id="LRQV01000019">
    <property type="protein sequence ID" value="KXK62436.1"/>
    <property type="molecule type" value="Genomic_DNA"/>
</dbReference>
<dbReference type="InterPro" id="IPR045170">
    <property type="entry name" value="MTOX"/>
</dbReference>
<evidence type="ECO:0000259" key="5">
    <source>
        <dbReference type="Pfam" id="PF01266"/>
    </source>
</evidence>
<dbReference type="Proteomes" id="UP000070620">
    <property type="component" value="Unassembled WGS sequence"/>
</dbReference>
<comment type="cofactor">
    <cofactor evidence="1">
        <name>FAD</name>
        <dbReference type="ChEBI" id="CHEBI:57692"/>
    </cofactor>
</comment>
<dbReference type="Pfam" id="PF01266">
    <property type="entry name" value="DAO"/>
    <property type="match status" value="1"/>
</dbReference>
<keyword evidence="7" id="KW-1185">Reference proteome</keyword>
<organism evidence="6 7">
    <name type="scientific">Micromonospora rosaria</name>
    <dbReference type="NCBI Taxonomy" id="47874"/>
    <lineage>
        <taxon>Bacteria</taxon>
        <taxon>Bacillati</taxon>
        <taxon>Actinomycetota</taxon>
        <taxon>Actinomycetes</taxon>
        <taxon>Micromonosporales</taxon>
        <taxon>Micromonosporaceae</taxon>
        <taxon>Micromonospora</taxon>
    </lineage>
</organism>
<dbReference type="PANTHER" id="PTHR10961:SF7">
    <property type="entry name" value="FAD DEPENDENT OXIDOREDUCTASE DOMAIN-CONTAINING PROTEIN"/>
    <property type="match status" value="1"/>
</dbReference>
<keyword evidence="4" id="KW-0560">Oxidoreductase</keyword>
<dbReference type="GO" id="GO:0008115">
    <property type="term" value="F:sarcosine oxidase activity"/>
    <property type="evidence" value="ECO:0007669"/>
    <property type="project" value="TreeGrafter"/>
</dbReference>
<evidence type="ECO:0000256" key="3">
    <source>
        <dbReference type="ARBA" id="ARBA00022827"/>
    </source>
</evidence>
<keyword evidence="3" id="KW-0274">FAD</keyword>
<feature type="domain" description="FAD dependent oxidoreductase" evidence="5">
    <location>
        <begin position="3"/>
        <end position="346"/>
    </location>
</feature>
<proteinExistence type="predicted"/>
<dbReference type="PANTHER" id="PTHR10961">
    <property type="entry name" value="PEROXISOMAL SARCOSINE OXIDASE"/>
    <property type="match status" value="1"/>
</dbReference>
<evidence type="ECO:0000256" key="1">
    <source>
        <dbReference type="ARBA" id="ARBA00001974"/>
    </source>
</evidence>
<accession>A0A136PW97</accession>
<dbReference type="OrthoDB" id="9806257at2"/>